<dbReference type="EMBL" id="MW122841">
    <property type="protein sequence ID" value="QQP21857.1"/>
    <property type="molecule type" value="Genomic_DNA"/>
</dbReference>
<comment type="cofactor">
    <cofactor evidence="1">
        <name>[4Fe-4S] cluster</name>
        <dbReference type="ChEBI" id="CHEBI:49883"/>
    </cofactor>
</comment>
<dbReference type="PANTHER" id="PTHR43105">
    <property type="entry name" value="RESPIRATORY NITRATE REDUCTASE"/>
    <property type="match status" value="1"/>
</dbReference>
<keyword evidence="3" id="KW-0004">4Fe-4S</keyword>
<keyword evidence="4" id="KW-0479">Metal-binding</keyword>
<dbReference type="GO" id="GO:0016020">
    <property type="term" value="C:membrane"/>
    <property type="evidence" value="ECO:0007669"/>
    <property type="project" value="InterPro"/>
</dbReference>
<keyword evidence="6" id="KW-0408">Iron</keyword>
<sequence length="732" mass="85534">MKYFYINNKKYKLSSNIHSIIAYCENLGITIPHFCYHKKLSIAGNCRMCLIEVKNSPKPIVACSMSVTNKMEIYTDSPLVKKARENVIEFLLLNHPLDCPVCDQGGECDLQDQAFYFGSTQKRFYNYKRIVTNKNLGVLIKTVMTRCIHCTRCVRFSNEIAGTSELGVFGRGMTSEIGTYLNKNFSSELSGNVIDICPVGALTSKPYPFVKRSWELKVVKSFDFTDSFGINILIYLKDNLIVKVLSNSNIDSQDFQNYWLSDKTRFSFNGMFSPERITETFLVFKKSIIKKTWKNLIKELVLNIYFYDQLKKHLFKKFHITLLINTEISFEIMLILIGLKKQYNFIQIRKLDTYKIKTNLESSFTTNSINDIKFNDFCCLLNVNLRYENSYFNIKLRQRYLKGNFKVLTLGSNFNNTYPFKTLGFNINLLKNIAEGNNTICQEIITARKPLVVLGSSLFNRNDTYGITNTLDLLKKIKPILALNTLNVSLTESTISYITKLKEYSSIDYNMSSVLYLININLKTSKLNNLIKVKLLHYYNKNIVFKKIMIQQNNSFFLNNYFKVMKEYDSYIFYNLPNKVFFEESAIMLTNEGILKKKIKIVKNNNTIEKSNWSLIRNFFNILSKINFLNDINKYKKVVCLYKKFRSNLHILKIFYFPKKTKFIFDSYLKVNDPLMISQQKYSKKKTPILKTKGYFWIEDFFIGGKDSYSKLSTIMIKCSKKLRITSTNFML</sequence>
<dbReference type="InterPro" id="IPR006656">
    <property type="entry name" value="Mopterin_OxRdtase"/>
</dbReference>
<comment type="cofactor">
    <cofactor evidence="9">
        <name>[2Fe-2S] cluster</name>
        <dbReference type="ChEBI" id="CHEBI:190135"/>
    </cofactor>
</comment>
<dbReference type="InterPro" id="IPR001041">
    <property type="entry name" value="2Fe-2S_ferredoxin-type"/>
</dbReference>
<dbReference type="GO" id="GO:0051539">
    <property type="term" value="F:4 iron, 4 sulfur cluster binding"/>
    <property type="evidence" value="ECO:0007669"/>
    <property type="project" value="UniProtKB-KW"/>
</dbReference>
<dbReference type="Gene3D" id="3.30.70.20">
    <property type="match status" value="1"/>
</dbReference>
<dbReference type="SUPFAM" id="SSF54292">
    <property type="entry name" value="2Fe-2S ferredoxin-like"/>
    <property type="match status" value="1"/>
</dbReference>
<evidence type="ECO:0000256" key="3">
    <source>
        <dbReference type="ARBA" id="ARBA00022485"/>
    </source>
</evidence>
<keyword evidence="5" id="KW-1278">Translocase</keyword>
<dbReference type="GeneID" id="67145375"/>
<dbReference type="PANTHER" id="PTHR43105:SF13">
    <property type="entry name" value="NADH-UBIQUINONE OXIDOREDUCTASE 75 KDA SUBUNIT, MITOCHONDRIAL"/>
    <property type="match status" value="1"/>
</dbReference>
<keyword evidence="8" id="KW-0520">NAD</keyword>
<dbReference type="RefSeq" id="YP_010147296.1">
    <property type="nucleotide sequence ID" value="NC_057078.1"/>
</dbReference>
<protein>
    <submittedName>
        <fullName evidence="12">NADH dehydrogenase subunit 11</fullName>
    </submittedName>
</protein>
<dbReference type="PROSITE" id="PS51839">
    <property type="entry name" value="4FE4S_HC3"/>
    <property type="match status" value="1"/>
</dbReference>
<dbReference type="InterPro" id="IPR006963">
    <property type="entry name" value="Mopterin_OxRdtase_4Fe-4S_dom"/>
</dbReference>
<dbReference type="Pfam" id="PF00384">
    <property type="entry name" value="Molybdopterin"/>
    <property type="match status" value="1"/>
</dbReference>
<keyword evidence="7" id="KW-0411">Iron-sulfur</keyword>
<dbReference type="SUPFAM" id="SSF53706">
    <property type="entry name" value="Formate dehydrogenase/DMSO reductase, domains 1-3"/>
    <property type="match status" value="1"/>
</dbReference>
<dbReference type="InterPro" id="IPR010228">
    <property type="entry name" value="NADH_UbQ_OxRdtase_Gsu"/>
</dbReference>
<evidence type="ECO:0000256" key="5">
    <source>
        <dbReference type="ARBA" id="ARBA00022967"/>
    </source>
</evidence>
<dbReference type="PROSITE" id="PS00642">
    <property type="entry name" value="COMPLEX1_75K_2"/>
    <property type="match status" value="1"/>
</dbReference>
<dbReference type="InterPro" id="IPR000283">
    <property type="entry name" value="NADH_UbQ_OxRdtase_75kDa_su_CS"/>
</dbReference>
<gene>
    <name evidence="12" type="primary">nad11</name>
</gene>
<dbReference type="InterPro" id="IPR036010">
    <property type="entry name" value="2Fe-2S_ferredoxin-like_sf"/>
</dbReference>
<dbReference type="PROSITE" id="PS51669">
    <property type="entry name" value="4FE4S_MOW_BIS_MGD"/>
    <property type="match status" value="1"/>
</dbReference>
<evidence type="ECO:0000259" key="10">
    <source>
        <dbReference type="PROSITE" id="PS51669"/>
    </source>
</evidence>
<dbReference type="Pfam" id="PF13510">
    <property type="entry name" value="Fer2_4"/>
    <property type="match status" value="1"/>
</dbReference>
<dbReference type="SMART" id="SM00929">
    <property type="entry name" value="NADH-G_4Fe-4S_3"/>
    <property type="match status" value="1"/>
</dbReference>
<dbReference type="PROSITE" id="PS00643">
    <property type="entry name" value="COMPLEX1_75K_3"/>
    <property type="match status" value="1"/>
</dbReference>
<dbReference type="SUPFAM" id="SSF54862">
    <property type="entry name" value="4Fe-4S ferredoxins"/>
    <property type="match status" value="1"/>
</dbReference>
<evidence type="ECO:0000256" key="1">
    <source>
        <dbReference type="ARBA" id="ARBA00001966"/>
    </source>
</evidence>
<evidence type="ECO:0000259" key="11">
    <source>
        <dbReference type="PROSITE" id="PS51839"/>
    </source>
</evidence>
<dbReference type="NCBIfam" id="TIGR01973">
    <property type="entry name" value="NuoG"/>
    <property type="match status" value="1"/>
</dbReference>
<dbReference type="GO" id="GO:0046872">
    <property type="term" value="F:metal ion binding"/>
    <property type="evidence" value="ECO:0007669"/>
    <property type="project" value="UniProtKB-KW"/>
</dbReference>
<keyword evidence="12" id="KW-0496">Mitochondrion</keyword>
<dbReference type="AlphaFoldDB" id="A0A7T8G4R9"/>
<feature type="domain" description="4Fe-4S His(Cys)3-ligated-type" evidence="11">
    <location>
        <begin position="79"/>
        <end position="118"/>
    </location>
</feature>
<evidence type="ECO:0000256" key="8">
    <source>
        <dbReference type="ARBA" id="ARBA00023027"/>
    </source>
</evidence>
<dbReference type="InterPro" id="IPR054351">
    <property type="entry name" value="NADH_UbQ_OxRdtase_ferredoxin"/>
</dbReference>
<organism evidence="12">
    <name type="scientific">Coscinodiscus wailesii</name>
    <dbReference type="NCBI Taxonomy" id="671091"/>
    <lineage>
        <taxon>Eukaryota</taxon>
        <taxon>Sar</taxon>
        <taxon>Stramenopiles</taxon>
        <taxon>Ochrophyta</taxon>
        <taxon>Bacillariophyta</taxon>
        <taxon>Coscinodiscophyceae</taxon>
        <taxon>Coscinodiscophycidae</taxon>
        <taxon>Coscinodiscales</taxon>
        <taxon>Coscinodiscaceae</taxon>
        <taxon>Coscinodiscus</taxon>
    </lineage>
</organism>
<evidence type="ECO:0000256" key="7">
    <source>
        <dbReference type="ARBA" id="ARBA00023014"/>
    </source>
</evidence>
<reference evidence="12" key="1">
    <citation type="submission" date="2020-10" db="EMBL/GenBank/DDBJ databases">
        <title>Coscinodiscus wailesii mitochondrion complete genome.</title>
        <authorList>
            <person name="Huang H."/>
        </authorList>
    </citation>
    <scope>NUCLEOTIDE SEQUENCE</scope>
</reference>
<dbReference type="InterPro" id="IPR050123">
    <property type="entry name" value="Prok_molybdopt-oxidoreductase"/>
</dbReference>
<evidence type="ECO:0000256" key="4">
    <source>
        <dbReference type="ARBA" id="ARBA00022723"/>
    </source>
</evidence>
<dbReference type="FunFam" id="3.10.20.740:FF:000001">
    <property type="entry name" value="NADH-quinone oxidoreductase subunit G"/>
    <property type="match status" value="1"/>
</dbReference>
<name>A0A7T8G4R9_9STRA</name>
<evidence type="ECO:0000256" key="9">
    <source>
        <dbReference type="ARBA" id="ARBA00034078"/>
    </source>
</evidence>
<dbReference type="GO" id="GO:0042773">
    <property type="term" value="P:ATP synthesis coupled electron transport"/>
    <property type="evidence" value="ECO:0007669"/>
    <property type="project" value="InterPro"/>
</dbReference>
<evidence type="ECO:0000256" key="6">
    <source>
        <dbReference type="ARBA" id="ARBA00023004"/>
    </source>
</evidence>
<dbReference type="FunFam" id="3.30.70.20:FF:000002">
    <property type="entry name" value="NADH-ubiquinone oxidoreductase 75 kDa subunit"/>
    <property type="match status" value="1"/>
</dbReference>
<evidence type="ECO:0000313" key="12">
    <source>
        <dbReference type="EMBL" id="QQP21857.1"/>
    </source>
</evidence>
<dbReference type="Pfam" id="PF22117">
    <property type="entry name" value="Fer4_Nqo3"/>
    <property type="match status" value="1"/>
</dbReference>
<comment type="similarity">
    <text evidence="2">Belongs to the complex I 75 kDa subunit family.</text>
</comment>
<dbReference type="InterPro" id="IPR019574">
    <property type="entry name" value="NADH_UbQ_OxRdtase_Gsu_4Fe4S-bd"/>
</dbReference>
<dbReference type="GO" id="GO:0016651">
    <property type="term" value="F:oxidoreductase activity, acting on NAD(P)H"/>
    <property type="evidence" value="ECO:0007669"/>
    <property type="project" value="InterPro"/>
</dbReference>
<dbReference type="GO" id="GO:0008137">
    <property type="term" value="F:NADH dehydrogenase (ubiquinone) activity"/>
    <property type="evidence" value="ECO:0007669"/>
    <property type="project" value="InterPro"/>
</dbReference>
<dbReference type="CDD" id="cd00207">
    <property type="entry name" value="fer2"/>
    <property type="match status" value="1"/>
</dbReference>
<dbReference type="Gene3D" id="3.10.20.740">
    <property type="match status" value="1"/>
</dbReference>
<accession>A0A7T8G4R9</accession>
<feature type="domain" description="4Fe-4S Mo/W bis-MGD-type" evidence="10">
    <location>
        <begin position="216"/>
        <end position="275"/>
    </location>
</feature>
<dbReference type="PROSITE" id="PS00641">
    <property type="entry name" value="COMPLEX1_75K_1"/>
    <property type="match status" value="1"/>
</dbReference>
<evidence type="ECO:0000256" key="2">
    <source>
        <dbReference type="ARBA" id="ARBA00005404"/>
    </source>
</evidence>
<dbReference type="Pfam" id="PF10588">
    <property type="entry name" value="NADH-G_4Fe-4S_3"/>
    <property type="match status" value="1"/>
</dbReference>
<proteinExistence type="inferred from homology"/>
<geneLocation type="mitochondrion" evidence="12"/>